<dbReference type="EMBL" id="JAHUZE010000004">
    <property type="protein sequence ID" value="MBV7380745.1"/>
    <property type="molecule type" value="Genomic_DNA"/>
</dbReference>
<evidence type="ECO:0000256" key="2">
    <source>
        <dbReference type="ARBA" id="ARBA00022723"/>
    </source>
</evidence>
<evidence type="ECO:0000313" key="6">
    <source>
        <dbReference type="EMBL" id="MBV7380745.1"/>
    </source>
</evidence>
<dbReference type="CDD" id="cd04666">
    <property type="entry name" value="NUDIX_DIPP2_like_Nudt4"/>
    <property type="match status" value="1"/>
</dbReference>
<accession>A0ABS6T722</accession>
<evidence type="ECO:0000256" key="1">
    <source>
        <dbReference type="ARBA" id="ARBA00001946"/>
    </source>
</evidence>
<proteinExistence type="predicted"/>
<keyword evidence="4" id="KW-0460">Magnesium</keyword>
<dbReference type="PROSITE" id="PS51462">
    <property type="entry name" value="NUDIX"/>
    <property type="match status" value="1"/>
</dbReference>
<organism evidence="6 7">
    <name type="scientific">Maritimibacter dapengensis</name>
    <dbReference type="NCBI Taxonomy" id="2836868"/>
    <lineage>
        <taxon>Bacteria</taxon>
        <taxon>Pseudomonadati</taxon>
        <taxon>Pseudomonadota</taxon>
        <taxon>Alphaproteobacteria</taxon>
        <taxon>Rhodobacterales</taxon>
        <taxon>Roseobacteraceae</taxon>
        <taxon>Maritimibacter</taxon>
    </lineage>
</organism>
<evidence type="ECO:0000259" key="5">
    <source>
        <dbReference type="PROSITE" id="PS51462"/>
    </source>
</evidence>
<evidence type="ECO:0000256" key="3">
    <source>
        <dbReference type="ARBA" id="ARBA00022801"/>
    </source>
</evidence>
<comment type="cofactor">
    <cofactor evidence="1">
        <name>Mg(2+)</name>
        <dbReference type="ChEBI" id="CHEBI:18420"/>
    </cofactor>
</comment>
<dbReference type="Proteomes" id="UP000756530">
    <property type="component" value="Unassembled WGS sequence"/>
</dbReference>
<comment type="caution">
    <text evidence="6">The sequence shown here is derived from an EMBL/GenBank/DDBJ whole genome shotgun (WGS) entry which is preliminary data.</text>
</comment>
<evidence type="ECO:0000313" key="7">
    <source>
        <dbReference type="Proteomes" id="UP000756530"/>
    </source>
</evidence>
<keyword evidence="3 6" id="KW-0378">Hydrolase</keyword>
<sequence length="152" mass="17049">MTTFFAKAWDEVLRPMIRRPNKLQVAALCYRKTEAGKEVLLVTSRGSGRWILPKGWPMDGKSGSEAAEIEAWEEAGVKPAKISKKPLGTFEYTKDRDEGLPIPCDTHVYPLKVANVSDVYPEAGERERRWLSPSDAANLVEDEGLKGLLRDF</sequence>
<dbReference type="InterPro" id="IPR000086">
    <property type="entry name" value="NUDIX_hydrolase_dom"/>
</dbReference>
<reference evidence="6 7" key="1">
    <citation type="submission" date="2021-05" db="EMBL/GenBank/DDBJ databases">
        <title>Culturable bacteria isolated from Daya Bay.</title>
        <authorList>
            <person name="Zheng W."/>
            <person name="Yu S."/>
            <person name="Huang Y."/>
        </authorList>
    </citation>
    <scope>NUCLEOTIDE SEQUENCE [LARGE SCALE GENOMIC DNA]</scope>
    <source>
        <strain evidence="6 7">DP4N28-5</strain>
    </source>
</reference>
<gene>
    <name evidence="6" type="ORF">KJP28_17605</name>
</gene>
<feature type="domain" description="Nudix hydrolase" evidence="5">
    <location>
        <begin position="20"/>
        <end position="152"/>
    </location>
</feature>
<dbReference type="RefSeq" id="WP_218393932.1">
    <property type="nucleotide sequence ID" value="NZ_JAHUZE010000004.1"/>
</dbReference>
<protein>
    <submittedName>
        <fullName evidence="6">NUDIX hydrolase</fullName>
    </submittedName>
</protein>
<dbReference type="PANTHER" id="PTHR12629">
    <property type="entry name" value="DIPHOSPHOINOSITOL POLYPHOSPHATE PHOSPHOHYDROLASE"/>
    <property type="match status" value="1"/>
</dbReference>
<keyword evidence="2" id="KW-0479">Metal-binding</keyword>
<name>A0ABS6T722_9RHOB</name>
<evidence type="ECO:0000256" key="4">
    <source>
        <dbReference type="ARBA" id="ARBA00022842"/>
    </source>
</evidence>
<dbReference type="PANTHER" id="PTHR12629:SF0">
    <property type="entry name" value="DIPHOSPHOINOSITOL-POLYPHOSPHATE DIPHOSPHATASE"/>
    <property type="match status" value="1"/>
</dbReference>
<dbReference type="GO" id="GO:0016787">
    <property type="term" value="F:hydrolase activity"/>
    <property type="evidence" value="ECO:0007669"/>
    <property type="project" value="UniProtKB-KW"/>
</dbReference>
<dbReference type="InterPro" id="IPR047198">
    <property type="entry name" value="DDP-like_NUDIX"/>
</dbReference>
<dbReference type="Pfam" id="PF00293">
    <property type="entry name" value="NUDIX"/>
    <property type="match status" value="1"/>
</dbReference>
<keyword evidence="7" id="KW-1185">Reference proteome</keyword>